<evidence type="ECO:0000313" key="4">
    <source>
        <dbReference type="Proteomes" id="UP000321392"/>
    </source>
</evidence>
<dbReference type="NCBIfam" id="TIGR01200">
    <property type="entry name" value="GLPGLI"/>
    <property type="match status" value="1"/>
</dbReference>
<comment type="caution">
    <text evidence="2">The sequence shown here is derived from an EMBL/GenBank/DDBJ whole genome shotgun (WGS) entry which is preliminary data.</text>
</comment>
<dbReference type="InterPro" id="IPR005901">
    <property type="entry name" value="GLPGLI"/>
</dbReference>
<evidence type="ECO:0000313" key="2">
    <source>
        <dbReference type="EMBL" id="TWI43938.1"/>
    </source>
</evidence>
<protein>
    <submittedName>
        <fullName evidence="2">GLPGLI family protein</fullName>
    </submittedName>
</protein>
<reference evidence="2 4" key="1">
    <citation type="journal article" date="2015" name="Stand. Genomic Sci.">
        <title>Genomic Encyclopedia of Bacterial and Archaeal Type Strains, Phase III: the genomes of soil and plant-associated and newly described type strains.</title>
        <authorList>
            <person name="Whitman W.B."/>
            <person name="Woyke T."/>
            <person name="Klenk H.P."/>
            <person name="Zhou Y."/>
            <person name="Lilburn T.G."/>
            <person name="Beck B.J."/>
            <person name="De Vos P."/>
            <person name="Vandamme P."/>
            <person name="Eisen J.A."/>
            <person name="Garrity G."/>
            <person name="Hugenholtz P."/>
            <person name="Kyrpides N.C."/>
        </authorList>
    </citation>
    <scope>NUCLEOTIDE SEQUENCE [LARGE SCALE GENOMIC DNA]</scope>
    <source>
        <strain evidence="2 4">CGMCC 1.5380</strain>
    </source>
</reference>
<dbReference type="EMBL" id="QQBA01000014">
    <property type="protein sequence ID" value="RDI51338.1"/>
    <property type="molecule type" value="Genomic_DNA"/>
</dbReference>
<evidence type="ECO:0000313" key="1">
    <source>
        <dbReference type="EMBL" id="RDI51338.1"/>
    </source>
</evidence>
<dbReference type="EMBL" id="VLKX01000022">
    <property type="protein sequence ID" value="TWI43938.1"/>
    <property type="molecule type" value="Genomic_DNA"/>
</dbReference>
<evidence type="ECO:0000313" key="3">
    <source>
        <dbReference type="Proteomes" id="UP000254518"/>
    </source>
</evidence>
<reference evidence="1 3" key="2">
    <citation type="submission" date="2018-07" db="EMBL/GenBank/DDBJ databases">
        <title>Genomic Encyclopedia of Type Strains, Phase IV (KMG-IV): sequencing the most valuable type-strain genomes for metagenomic binning, comparative biology and taxonomic classification.</title>
        <authorList>
            <person name="Goeker M."/>
        </authorList>
    </citation>
    <scope>NUCLEOTIDE SEQUENCE [LARGE SCALE GENOMIC DNA]</scope>
    <source>
        <strain evidence="1 3">DSM 19728</strain>
    </source>
</reference>
<proteinExistence type="predicted"/>
<dbReference type="OrthoDB" id="1440774at2"/>
<name>A0A562PHS9_9FLAO</name>
<accession>A0A562PHS9</accession>
<dbReference type="AlphaFoldDB" id="A0A562PHS9"/>
<organism evidence="2 4">
    <name type="scientific">Flavobacterium glaciei</name>
    <dbReference type="NCBI Taxonomy" id="386300"/>
    <lineage>
        <taxon>Bacteria</taxon>
        <taxon>Pseudomonadati</taxon>
        <taxon>Bacteroidota</taxon>
        <taxon>Flavobacteriia</taxon>
        <taxon>Flavobacteriales</taxon>
        <taxon>Flavobacteriaceae</taxon>
        <taxon>Flavobacterium</taxon>
    </lineage>
</organism>
<dbReference type="Proteomes" id="UP000254518">
    <property type="component" value="Unassembled WGS sequence"/>
</dbReference>
<keyword evidence="3" id="KW-1185">Reference proteome</keyword>
<reference evidence="2" key="3">
    <citation type="submission" date="2019-07" db="EMBL/GenBank/DDBJ databases">
        <authorList>
            <person name="Whitman W."/>
            <person name="Huntemann M."/>
            <person name="Clum A."/>
            <person name="Pillay M."/>
            <person name="Palaniappan K."/>
            <person name="Varghese N."/>
            <person name="Mikhailova N."/>
            <person name="Stamatis D."/>
            <person name="Reddy T."/>
            <person name="Daum C."/>
            <person name="Shapiro N."/>
            <person name="Ivanova N."/>
            <person name="Kyrpides N."/>
            <person name="Woyke T."/>
        </authorList>
    </citation>
    <scope>NUCLEOTIDE SEQUENCE</scope>
    <source>
        <strain evidence="2">CGMCC 1.5380</strain>
    </source>
</reference>
<gene>
    <name evidence="1" type="ORF">DFR66_11470</name>
    <name evidence="2" type="ORF">IQ02_02764</name>
</gene>
<sequence length="157" mass="18473">MNIKLLLLLIIFQFSGVLTYAQNFPKDTLRYEITYDYSYQVNKGDTLSKQKEQMVLKIAKNFSFYISLNNMKLNDLEKNWKESDGLPDRKSLPKTKLHYTIVKEFATNRTIFCDKIGQGTYTYSQNLDTFDWKLQEEQKEILGYNCKKATTEFAGRT</sequence>
<dbReference type="Proteomes" id="UP000321392">
    <property type="component" value="Unassembled WGS sequence"/>
</dbReference>